<keyword evidence="3" id="KW-1185">Reference proteome</keyword>
<organism evidence="2 3">
    <name type="scientific">Phytophthora sojae (strain P6497)</name>
    <name type="common">Soybean stem and root rot agent</name>
    <name type="synonym">Phytophthora megasperma f. sp. glycines</name>
    <dbReference type="NCBI Taxonomy" id="1094619"/>
    <lineage>
        <taxon>Eukaryota</taxon>
        <taxon>Sar</taxon>
        <taxon>Stramenopiles</taxon>
        <taxon>Oomycota</taxon>
        <taxon>Peronosporomycetes</taxon>
        <taxon>Peronosporales</taxon>
        <taxon>Peronosporaceae</taxon>
        <taxon>Phytophthora</taxon>
    </lineage>
</organism>
<sequence length="416" mass="43704">MGDTLACSQKTIHDSGFVSAHGMCQAFAPPKRLLLAVNAADAAACKALIDSSSTLTASLAAWTGADPSSVPFASVFEELGAALPSLSKCAAVFDPIAAYVSLAASVKSCLSALESVDSVDEDLTTAAGWANVCPIVEDTVLPCITAAMKESIMGTLFSAGDCCEDFLDEVHTRFGDSLDIMLHQPGAWLRDSFTSEHCPNPKRPNVSAFAGQDFTNTKGELVSLGFGSFGADTMGICLQPLDALTQYIASWPVFSETLNAGGVDFTLADLFTPDTSISGELLLSYLTTSTNLPAIILRVAASLQAIMYADDDAGSAEFVDTFDTDNSGDWNGFNPDSSTNWGSWGWVWSYADNSEGLQSESDDGSAGNWGYADTSESSDSPDIFDELLALAVHVPVNGSCTNADQSIMIPFPIDNA</sequence>
<accession>G4ZVX4</accession>
<dbReference type="AlphaFoldDB" id="G4ZVX4"/>
<dbReference type="InParanoid" id="G4ZVX4"/>
<dbReference type="RefSeq" id="XP_009531887.1">
    <property type="nucleotide sequence ID" value="XM_009533592.1"/>
</dbReference>
<proteinExistence type="predicted"/>
<gene>
    <name evidence="2" type="ORF">PHYSODRAFT_303581</name>
</gene>
<name>G4ZVX4_PHYSP</name>
<dbReference type="Proteomes" id="UP000002640">
    <property type="component" value="Unassembled WGS sequence"/>
</dbReference>
<dbReference type="EMBL" id="JH159157">
    <property type="protein sequence ID" value="EGZ11554.1"/>
    <property type="molecule type" value="Genomic_DNA"/>
</dbReference>
<dbReference type="GeneID" id="20642307"/>
<evidence type="ECO:0000313" key="3">
    <source>
        <dbReference type="Proteomes" id="UP000002640"/>
    </source>
</evidence>
<feature type="region of interest" description="Disordered" evidence="1">
    <location>
        <begin position="356"/>
        <end position="377"/>
    </location>
</feature>
<evidence type="ECO:0000313" key="2">
    <source>
        <dbReference type="EMBL" id="EGZ11554.1"/>
    </source>
</evidence>
<reference evidence="2 3" key="1">
    <citation type="journal article" date="2006" name="Science">
        <title>Phytophthora genome sequences uncover evolutionary origins and mechanisms of pathogenesis.</title>
        <authorList>
            <person name="Tyler B.M."/>
            <person name="Tripathy S."/>
            <person name="Zhang X."/>
            <person name="Dehal P."/>
            <person name="Jiang R.H."/>
            <person name="Aerts A."/>
            <person name="Arredondo F.D."/>
            <person name="Baxter L."/>
            <person name="Bensasson D."/>
            <person name="Beynon J.L."/>
            <person name="Chapman J."/>
            <person name="Damasceno C.M."/>
            <person name="Dorrance A.E."/>
            <person name="Dou D."/>
            <person name="Dickerman A.W."/>
            <person name="Dubchak I.L."/>
            <person name="Garbelotto M."/>
            <person name="Gijzen M."/>
            <person name="Gordon S.G."/>
            <person name="Govers F."/>
            <person name="Grunwald N.J."/>
            <person name="Huang W."/>
            <person name="Ivors K.L."/>
            <person name="Jones R.W."/>
            <person name="Kamoun S."/>
            <person name="Krampis K."/>
            <person name="Lamour K.H."/>
            <person name="Lee M.K."/>
            <person name="McDonald W.H."/>
            <person name="Medina M."/>
            <person name="Meijer H.J."/>
            <person name="Nordberg E.K."/>
            <person name="Maclean D.J."/>
            <person name="Ospina-Giraldo M.D."/>
            <person name="Morris P.F."/>
            <person name="Phuntumart V."/>
            <person name="Putnam N.H."/>
            <person name="Rash S."/>
            <person name="Rose J.K."/>
            <person name="Sakihama Y."/>
            <person name="Salamov A.A."/>
            <person name="Savidor A."/>
            <person name="Scheuring C.F."/>
            <person name="Smith B.M."/>
            <person name="Sobral B.W."/>
            <person name="Terry A."/>
            <person name="Torto-Alalibo T.A."/>
            <person name="Win J."/>
            <person name="Xu Z."/>
            <person name="Zhang H."/>
            <person name="Grigoriev I.V."/>
            <person name="Rokhsar D.S."/>
            <person name="Boore J.L."/>
        </authorList>
    </citation>
    <scope>NUCLEOTIDE SEQUENCE [LARGE SCALE GENOMIC DNA]</scope>
    <source>
        <strain evidence="2 3">P6497</strain>
    </source>
</reference>
<evidence type="ECO:0000256" key="1">
    <source>
        <dbReference type="SAM" id="MobiDB-lite"/>
    </source>
</evidence>
<dbReference type="KEGG" id="psoj:PHYSODRAFT_303581"/>
<protein>
    <submittedName>
        <fullName evidence="2">Uncharacterized protein</fullName>
    </submittedName>
</protein>